<dbReference type="OrthoDB" id="9797178at2"/>
<protein>
    <submittedName>
        <fullName evidence="2">GNAT family N-acetyltransferase</fullName>
    </submittedName>
</protein>
<dbReference type="GO" id="GO:0016747">
    <property type="term" value="F:acyltransferase activity, transferring groups other than amino-acyl groups"/>
    <property type="evidence" value="ECO:0007669"/>
    <property type="project" value="InterPro"/>
</dbReference>
<dbReference type="EMBL" id="QFVR01000003">
    <property type="protein sequence ID" value="PWI26306.1"/>
    <property type="molecule type" value="Genomic_DNA"/>
</dbReference>
<sequence>MIRQERASDYNEIHEVIKEAFKTVENSDHREPILVDKLRQTDAYMKELALVYIEDNKIVGHICYSECFIGEHPVLALAPVSVLPAYQNKGIGTALIEASLERAKWSGFSAVIVVGHADYYPRFGFQQVDTTAISLPFEVPAENFMILPLYKGSLTDVMGEVVYAAPFTE</sequence>
<dbReference type="AlphaFoldDB" id="A0A2U3AP66"/>
<reference evidence="2 3" key="1">
    <citation type="submission" date="2018-05" db="EMBL/GenBank/DDBJ databases">
        <title>Kurthia sibirica genome sequence.</title>
        <authorList>
            <person name="Maclea K.S."/>
            <person name="Goen A.E."/>
        </authorList>
    </citation>
    <scope>NUCLEOTIDE SEQUENCE [LARGE SCALE GENOMIC DNA]</scope>
    <source>
        <strain evidence="2 3">ATCC 49154</strain>
    </source>
</reference>
<dbReference type="SUPFAM" id="SSF55729">
    <property type="entry name" value="Acyl-CoA N-acyltransferases (Nat)"/>
    <property type="match status" value="1"/>
</dbReference>
<comment type="caution">
    <text evidence="2">The sequence shown here is derived from an EMBL/GenBank/DDBJ whole genome shotgun (WGS) entry which is preliminary data.</text>
</comment>
<gene>
    <name evidence="2" type="ORF">DEX24_02935</name>
</gene>
<dbReference type="PANTHER" id="PTHR43617:SF2">
    <property type="entry name" value="UPF0039 PROTEIN SLL0451"/>
    <property type="match status" value="1"/>
</dbReference>
<evidence type="ECO:0000313" key="2">
    <source>
        <dbReference type="EMBL" id="PWI26306.1"/>
    </source>
</evidence>
<dbReference type="PANTHER" id="PTHR43617">
    <property type="entry name" value="L-AMINO ACID N-ACETYLTRANSFERASE"/>
    <property type="match status" value="1"/>
</dbReference>
<dbReference type="Pfam" id="PF00583">
    <property type="entry name" value="Acetyltransf_1"/>
    <property type="match status" value="1"/>
</dbReference>
<organism evidence="2 3">
    <name type="scientific">Kurthia sibirica</name>
    <dbReference type="NCBI Taxonomy" id="202750"/>
    <lineage>
        <taxon>Bacteria</taxon>
        <taxon>Bacillati</taxon>
        <taxon>Bacillota</taxon>
        <taxon>Bacilli</taxon>
        <taxon>Bacillales</taxon>
        <taxon>Caryophanaceae</taxon>
        <taxon>Kurthia</taxon>
    </lineage>
</organism>
<dbReference type="PROSITE" id="PS51186">
    <property type="entry name" value="GNAT"/>
    <property type="match status" value="1"/>
</dbReference>
<dbReference type="RefSeq" id="WP_109304911.1">
    <property type="nucleotide sequence ID" value="NZ_BJUF01000046.1"/>
</dbReference>
<name>A0A2U3AP66_9BACL</name>
<dbReference type="InterPro" id="IPR050276">
    <property type="entry name" value="MshD_Acetyltransferase"/>
</dbReference>
<dbReference type="Gene3D" id="3.40.630.30">
    <property type="match status" value="1"/>
</dbReference>
<keyword evidence="3" id="KW-1185">Reference proteome</keyword>
<keyword evidence="2" id="KW-0808">Transferase</keyword>
<proteinExistence type="predicted"/>
<evidence type="ECO:0000259" key="1">
    <source>
        <dbReference type="PROSITE" id="PS51186"/>
    </source>
</evidence>
<evidence type="ECO:0000313" key="3">
    <source>
        <dbReference type="Proteomes" id="UP000245938"/>
    </source>
</evidence>
<dbReference type="InterPro" id="IPR000182">
    <property type="entry name" value="GNAT_dom"/>
</dbReference>
<dbReference type="Proteomes" id="UP000245938">
    <property type="component" value="Unassembled WGS sequence"/>
</dbReference>
<dbReference type="CDD" id="cd04301">
    <property type="entry name" value="NAT_SF"/>
    <property type="match status" value="1"/>
</dbReference>
<feature type="domain" description="N-acetyltransferase" evidence="1">
    <location>
        <begin position="1"/>
        <end position="150"/>
    </location>
</feature>
<dbReference type="InterPro" id="IPR016181">
    <property type="entry name" value="Acyl_CoA_acyltransferase"/>
</dbReference>
<accession>A0A2U3AP66</accession>